<evidence type="ECO:0000313" key="2">
    <source>
        <dbReference type="EMBL" id="KAF4638075.1"/>
    </source>
</evidence>
<proteinExistence type="predicted"/>
<organism evidence="2 3">
    <name type="scientific">Cudoniella acicularis</name>
    <dbReference type="NCBI Taxonomy" id="354080"/>
    <lineage>
        <taxon>Eukaryota</taxon>
        <taxon>Fungi</taxon>
        <taxon>Dikarya</taxon>
        <taxon>Ascomycota</taxon>
        <taxon>Pezizomycotina</taxon>
        <taxon>Leotiomycetes</taxon>
        <taxon>Helotiales</taxon>
        <taxon>Tricladiaceae</taxon>
        <taxon>Cudoniella</taxon>
    </lineage>
</organism>
<feature type="compositionally biased region" description="Low complexity" evidence="1">
    <location>
        <begin position="293"/>
        <end position="304"/>
    </location>
</feature>
<dbReference type="Proteomes" id="UP000566819">
    <property type="component" value="Unassembled WGS sequence"/>
</dbReference>
<evidence type="ECO:0000256" key="1">
    <source>
        <dbReference type="SAM" id="MobiDB-lite"/>
    </source>
</evidence>
<feature type="compositionally biased region" description="Polar residues" evidence="1">
    <location>
        <begin position="314"/>
        <end position="323"/>
    </location>
</feature>
<dbReference type="EMBL" id="JAAMPI010000001">
    <property type="protein sequence ID" value="KAF4638075.1"/>
    <property type="molecule type" value="Genomic_DNA"/>
</dbReference>
<name>A0A8H4RY33_9HELO</name>
<accession>A0A8H4RY33</accession>
<protein>
    <submittedName>
        <fullName evidence="2">Uncharacterized protein</fullName>
    </submittedName>
</protein>
<gene>
    <name evidence="2" type="ORF">G7Y89_g37</name>
</gene>
<comment type="caution">
    <text evidence="2">The sequence shown here is derived from an EMBL/GenBank/DDBJ whole genome shotgun (WGS) entry which is preliminary data.</text>
</comment>
<evidence type="ECO:0000313" key="3">
    <source>
        <dbReference type="Proteomes" id="UP000566819"/>
    </source>
</evidence>
<keyword evidence="3" id="KW-1185">Reference proteome</keyword>
<reference evidence="2 3" key="1">
    <citation type="submission" date="2020-03" db="EMBL/GenBank/DDBJ databases">
        <title>Draft Genome Sequence of Cudoniella acicularis.</title>
        <authorList>
            <person name="Buettner E."/>
            <person name="Kellner H."/>
        </authorList>
    </citation>
    <scope>NUCLEOTIDE SEQUENCE [LARGE SCALE GENOMIC DNA]</scope>
    <source>
        <strain evidence="2 3">DSM 108380</strain>
    </source>
</reference>
<dbReference type="AlphaFoldDB" id="A0A8H4RY33"/>
<feature type="region of interest" description="Disordered" evidence="1">
    <location>
        <begin position="283"/>
        <end position="323"/>
    </location>
</feature>
<sequence length="323" mass="36298">MTNHSRNPEDRSPEEIEEDNRVLAWWCCKCKDNIATDKKLVEEGNLDWYYEEKKTATEFGSANKMENSRYYQWPSYYRVGVLRVCLWIKRINPGAELLRRGVEANYSGNPACKLESTGRGHQRCKNCFNLDGRGRISHCDGRDIDETRSSNYNGCCSGRVGAIQAPIEVARNYLNHGSMALVVASVDLSLTITFEVTSNSSFKHSTLLERNITVIFVRLSSYGIAASANFIEDDEEAWSNGDMIPCENPNINVPRECHYVNENDGQGNLWWYDVNYEIHDTHPSERNGSRAQVNGNGARVNGNRSYVNGDGAQVNGNGNASTS</sequence>